<name>A0A914URP4_9BILA</name>
<reference evidence="3" key="1">
    <citation type="submission" date="2022-11" db="UniProtKB">
        <authorList>
            <consortium name="WormBaseParasite"/>
        </authorList>
    </citation>
    <scope>IDENTIFICATION</scope>
</reference>
<keyword evidence="1" id="KW-0472">Membrane</keyword>
<accession>A0A914URP4</accession>
<evidence type="ECO:0000313" key="2">
    <source>
        <dbReference type="Proteomes" id="UP000887566"/>
    </source>
</evidence>
<feature type="transmembrane region" description="Helical" evidence="1">
    <location>
        <begin position="59"/>
        <end position="84"/>
    </location>
</feature>
<sequence length="135" mass="15647">MKLRFTANSTTEDEQLRAQQRKRERSFLVQALIICMTLELEILGFTYMPELAMAGFVDWYWITLFIGWIIILNSSINPIIYVVFNQSIRDAFKSLIHGVGKVQPTRTVELSRSRSSQPVVRLIPSTQTRQIIRSL</sequence>
<evidence type="ECO:0000256" key="1">
    <source>
        <dbReference type="SAM" id="Phobius"/>
    </source>
</evidence>
<proteinExistence type="predicted"/>
<dbReference type="Proteomes" id="UP000887566">
    <property type="component" value="Unplaced"/>
</dbReference>
<dbReference type="SUPFAM" id="SSF81321">
    <property type="entry name" value="Family A G protein-coupled receptor-like"/>
    <property type="match status" value="1"/>
</dbReference>
<keyword evidence="1" id="KW-0812">Transmembrane</keyword>
<evidence type="ECO:0000313" key="3">
    <source>
        <dbReference type="WBParaSite" id="PSAMB.scaffold11675size3201.g34331.t1"/>
    </source>
</evidence>
<feature type="transmembrane region" description="Helical" evidence="1">
    <location>
        <begin position="27"/>
        <end position="47"/>
    </location>
</feature>
<dbReference type="Pfam" id="PF10321">
    <property type="entry name" value="7TM_GPCR_Srt"/>
    <property type="match status" value="1"/>
</dbReference>
<dbReference type="WBParaSite" id="PSAMB.scaffold11675size3201.g34331.t1">
    <property type="protein sequence ID" value="PSAMB.scaffold11675size3201.g34331.t1"/>
    <property type="gene ID" value="PSAMB.scaffold11675size3201.g34331"/>
</dbReference>
<dbReference type="Gene3D" id="1.20.1070.10">
    <property type="entry name" value="Rhodopsin 7-helix transmembrane proteins"/>
    <property type="match status" value="1"/>
</dbReference>
<keyword evidence="2" id="KW-1185">Reference proteome</keyword>
<protein>
    <submittedName>
        <fullName evidence="3">G-protein coupled receptors family 1 profile domain-containing protein</fullName>
    </submittedName>
</protein>
<keyword evidence="1" id="KW-1133">Transmembrane helix</keyword>
<dbReference type="AlphaFoldDB" id="A0A914URP4"/>
<dbReference type="InterPro" id="IPR019425">
    <property type="entry name" value="7TM_GPCR_serpentine_rcpt_Srt"/>
</dbReference>
<organism evidence="2 3">
    <name type="scientific">Plectus sambesii</name>
    <dbReference type="NCBI Taxonomy" id="2011161"/>
    <lineage>
        <taxon>Eukaryota</taxon>
        <taxon>Metazoa</taxon>
        <taxon>Ecdysozoa</taxon>
        <taxon>Nematoda</taxon>
        <taxon>Chromadorea</taxon>
        <taxon>Plectida</taxon>
        <taxon>Plectina</taxon>
        <taxon>Plectoidea</taxon>
        <taxon>Plectidae</taxon>
        <taxon>Plectus</taxon>
    </lineage>
</organism>